<sequence>MFSVIAKSGFPILIPGERYTVYNTRDDKSGYPHFLIHSANTWVWKSAKHFVPCS</sequence>
<dbReference type="AlphaFoldDB" id="A0A644WDG3"/>
<accession>A0A644WDG3</accession>
<comment type="caution">
    <text evidence="1">The sequence shown here is derived from an EMBL/GenBank/DDBJ whole genome shotgun (WGS) entry which is preliminary data.</text>
</comment>
<protein>
    <submittedName>
        <fullName evidence="1">Uncharacterized protein</fullName>
    </submittedName>
</protein>
<gene>
    <name evidence="1" type="ORF">SDC9_46830</name>
</gene>
<dbReference type="EMBL" id="VSSQ01000739">
    <property type="protein sequence ID" value="MPM00603.1"/>
    <property type="molecule type" value="Genomic_DNA"/>
</dbReference>
<name>A0A644WDG3_9ZZZZ</name>
<organism evidence="1">
    <name type="scientific">bioreactor metagenome</name>
    <dbReference type="NCBI Taxonomy" id="1076179"/>
    <lineage>
        <taxon>unclassified sequences</taxon>
        <taxon>metagenomes</taxon>
        <taxon>ecological metagenomes</taxon>
    </lineage>
</organism>
<reference evidence="1" key="1">
    <citation type="submission" date="2019-08" db="EMBL/GenBank/DDBJ databases">
        <authorList>
            <person name="Kucharzyk K."/>
            <person name="Murdoch R.W."/>
            <person name="Higgins S."/>
            <person name="Loffler F."/>
        </authorList>
    </citation>
    <scope>NUCLEOTIDE SEQUENCE</scope>
</reference>
<evidence type="ECO:0000313" key="1">
    <source>
        <dbReference type="EMBL" id="MPM00603.1"/>
    </source>
</evidence>
<proteinExistence type="predicted"/>